<reference evidence="5 7" key="2">
    <citation type="submission" date="2020-07" db="EMBL/GenBank/DDBJ databases">
        <title>Sequencing the genomes of 1000 actinobacteria strains.</title>
        <authorList>
            <person name="Klenk H.-P."/>
        </authorList>
    </citation>
    <scope>NUCLEOTIDE SEQUENCE [LARGE SCALE GENOMIC DNA]</scope>
    <source>
        <strain evidence="5 7">DSM 10309</strain>
    </source>
</reference>
<keyword evidence="2" id="KW-0472">Membrane</keyword>
<feature type="region of interest" description="Disordered" evidence="1">
    <location>
        <begin position="37"/>
        <end position="104"/>
    </location>
</feature>
<feature type="compositionally biased region" description="Low complexity" evidence="1">
    <location>
        <begin position="83"/>
        <end position="104"/>
    </location>
</feature>
<keyword evidence="2" id="KW-1133">Transmembrane helix</keyword>
<dbReference type="AlphaFoldDB" id="A0A7W3PJC2"/>
<dbReference type="EMBL" id="JACGWW010000002">
    <property type="protein sequence ID" value="MBA8813821.1"/>
    <property type="molecule type" value="Genomic_DNA"/>
</dbReference>
<evidence type="ECO:0008006" key="8">
    <source>
        <dbReference type="Google" id="ProtNLM"/>
    </source>
</evidence>
<accession>A0A7W3PJC2</accession>
<evidence type="ECO:0000313" key="4">
    <source>
        <dbReference type="EMBL" id="GEK82205.1"/>
    </source>
</evidence>
<name>A0A7W3PJC2_9MICO</name>
<dbReference type="Proteomes" id="UP000321154">
    <property type="component" value="Unassembled WGS sequence"/>
</dbReference>
<dbReference type="RefSeq" id="WP_146852662.1">
    <property type="nucleotide sequence ID" value="NZ_BJUV01000003.1"/>
</dbReference>
<evidence type="ECO:0000313" key="7">
    <source>
        <dbReference type="Proteomes" id="UP000522688"/>
    </source>
</evidence>
<reference evidence="4 6" key="1">
    <citation type="submission" date="2019-07" db="EMBL/GenBank/DDBJ databases">
        <title>Whole genome shotgun sequence of Frigoribacterium faeni NBRC 103066.</title>
        <authorList>
            <person name="Hosoyama A."/>
            <person name="Uohara A."/>
            <person name="Ohji S."/>
            <person name="Ichikawa N."/>
        </authorList>
    </citation>
    <scope>NUCLEOTIDE SEQUENCE [LARGE SCALE GENOMIC DNA]</scope>
    <source>
        <strain evidence="4 6">NBRC 103066</strain>
    </source>
</reference>
<feature type="transmembrane region" description="Helical" evidence="2">
    <location>
        <begin position="566"/>
        <end position="586"/>
    </location>
</feature>
<keyword evidence="3" id="KW-0732">Signal</keyword>
<dbReference type="OrthoDB" id="5109916at2"/>
<keyword evidence="2" id="KW-0812">Transmembrane</keyword>
<dbReference type="EMBL" id="BJUV01000003">
    <property type="protein sequence ID" value="GEK82205.1"/>
    <property type="molecule type" value="Genomic_DNA"/>
</dbReference>
<feature type="signal peptide" evidence="3">
    <location>
        <begin position="1"/>
        <end position="33"/>
    </location>
</feature>
<comment type="caution">
    <text evidence="5">The sequence shown here is derived from an EMBL/GenBank/DDBJ whole genome shotgun (WGS) entry which is preliminary data.</text>
</comment>
<keyword evidence="6" id="KW-1185">Reference proteome</keyword>
<evidence type="ECO:0000313" key="5">
    <source>
        <dbReference type="EMBL" id="MBA8813821.1"/>
    </source>
</evidence>
<proteinExistence type="predicted"/>
<sequence>MHTHTTWKKAAAIPTTLAIAVGGVLLVVPTATAATPDASVTEEARVADPTPAAVTEAPGEEPTEAVVSIEPVAEEAAHDEAPTDATDATDAVTTPPVADEPVAGEPAVDAPLAEAPVAEPAAEAPATEAPVADEPVAAEPVADAPVVETSAAGPVADGEQAVAAIPTAPVLTSPAAGAVVRSAARGESDFRAPVTFTGTGQPGAVVKVRLDPLHGWYSPTRYAVAPVAADGGWTATVELGDIVWVTTVRQYVAGADGQPTGDPSPELRTRLQHVVAYQAAPAPVSVVSPTVGAFYEPSSAQGATRLGGPVTIVVEGIPGAKAEMSWRDGEGRQAGPSGDITVPASGVLTHVATIPTGEWRFSARQYLVDDTGRRISSRSAVSGGRDFTVRPVTLAAPTLTSVADGGVLVADGRYPQDAIFGPRPAFVGDLVGTGTPGATIEIDARRGTTEGFGLSDAAVGADGTWRALAYLEPGEYVLTLRQKEEPVVSPSGTVGVTAGSPSITTRVSVVLPGSALDPAVGGGAAAGPGSTTVGTGGATVIGSGTNGSVAAGDADGSLAYTGAESAGPVGLIGALLVALGLGAVVVSRRRRALRGPAA</sequence>
<evidence type="ECO:0000313" key="6">
    <source>
        <dbReference type="Proteomes" id="UP000321154"/>
    </source>
</evidence>
<feature type="chain" id="PRO_5030953403" description="Gram-positive cocci surface proteins LPxTG domain-containing protein" evidence="3">
    <location>
        <begin position="34"/>
        <end position="598"/>
    </location>
</feature>
<protein>
    <recommendedName>
        <fullName evidence="8">Gram-positive cocci surface proteins LPxTG domain-containing protein</fullName>
    </recommendedName>
</protein>
<evidence type="ECO:0000256" key="3">
    <source>
        <dbReference type="SAM" id="SignalP"/>
    </source>
</evidence>
<dbReference type="Proteomes" id="UP000522688">
    <property type="component" value="Unassembled WGS sequence"/>
</dbReference>
<gene>
    <name evidence="5" type="ORF">FB463_002070</name>
    <name evidence="4" type="ORF">FFA01_05140</name>
</gene>
<evidence type="ECO:0000256" key="2">
    <source>
        <dbReference type="SAM" id="Phobius"/>
    </source>
</evidence>
<organism evidence="5 7">
    <name type="scientific">Frigoribacterium faeni</name>
    <dbReference type="NCBI Taxonomy" id="145483"/>
    <lineage>
        <taxon>Bacteria</taxon>
        <taxon>Bacillati</taxon>
        <taxon>Actinomycetota</taxon>
        <taxon>Actinomycetes</taxon>
        <taxon>Micrococcales</taxon>
        <taxon>Microbacteriaceae</taxon>
        <taxon>Frigoribacterium</taxon>
    </lineage>
</organism>
<evidence type="ECO:0000256" key="1">
    <source>
        <dbReference type="SAM" id="MobiDB-lite"/>
    </source>
</evidence>